<dbReference type="GO" id="GO:0051075">
    <property type="term" value="F:S-adenosylmethionine:tRNA ribosyltransferase-isomerase activity"/>
    <property type="evidence" value="ECO:0007669"/>
    <property type="project" value="UniProtKB-EC"/>
</dbReference>
<organism evidence="6 7">
    <name type="scientific">Thermaerobacter composti</name>
    <dbReference type="NCBI Taxonomy" id="554949"/>
    <lineage>
        <taxon>Bacteria</taxon>
        <taxon>Bacillati</taxon>
        <taxon>Bacillota</taxon>
        <taxon>Clostridia</taxon>
        <taxon>Eubacteriales</taxon>
        <taxon>Clostridiales Family XVII. Incertae Sedis</taxon>
        <taxon>Thermaerobacter</taxon>
    </lineage>
</organism>
<proteinExistence type="inferred from homology"/>
<dbReference type="Proteomes" id="UP001304683">
    <property type="component" value="Chromosome"/>
</dbReference>
<dbReference type="InterPro" id="IPR036100">
    <property type="entry name" value="QueA_sf"/>
</dbReference>
<name>A0ABZ0QQT0_9FIRM</name>
<keyword evidence="4 5" id="KW-0671">Queuosine biosynthesis</keyword>
<evidence type="ECO:0000256" key="1">
    <source>
        <dbReference type="ARBA" id="ARBA00022490"/>
    </source>
</evidence>
<dbReference type="InterPro" id="IPR042118">
    <property type="entry name" value="QueA_dom1"/>
</dbReference>
<dbReference type="PANTHER" id="PTHR30307">
    <property type="entry name" value="S-ADENOSYLMETHIONINE:TRNA RIBOSYLTRANSFERASE-ISOMERASE"/>
    <property type="match status" value="1"/>
</dbReference>
<dbReference type="InterPro" id="IPR003699">
    <property type="entry name" value="QueA"/>
</dbReference>
<evidence type="ECO:0000256" key="4">
    <source>
        <dbReference type="ARBA" id="ARBA00022785"/>
    </source>
</evidence>
<dbReference type="SUPFAM" id="SSF111337">
    <property type="entry name" value="QueA-like"/>
    <property type="match status" value="1"/>
</dbReference>
<sequence>MRVDEFDYDLPPELIAQEPLPERDASRLMVVDRDSGRWIHARFRDLPRFLRPGDCLVLNDTRVRPARLFGRRATGGQVEFLLLDPLGDGRWLALGRPGRRLRAGTVAICGDDRPLRVHVEEVRDGGERVIRLEPPSGETVDETLQRLGRVPLPPYIRKELDDPERYQTVYAREEGSVAAPTAGLHFTPELLARLEAQGVRIAYLTLHVGVGTFRPVTVDRVEEHRMHAEFYRVEPATAAAINATRAQGGRVVAVGTTVTRTLETVAADDGTVRPGSGWTDLFIYPGYRFKAIDGLITNFHLPRSTLIMLVAALLGKERTLAAYREAVARRYRFFSFGDAMLILPGVAPHAGEPA</sequence>
<dbReference type="NCBIfam" id="NF001140">
    <property type="entry name" value="PRK00147.1"/>
    <property type="match status" value="1"/>
</dbReference>
<dbReference type="Gene3D" id="3.40.1780.10">
    <property type="entry name" value="QueA-like"/>
    <property type="match status" value="1"/>
</dbReference>
<evidence type="ECO:0000313" key="6">
    <source>
        <dbReference type="EMBL" id="WPD19859.1"/>
    </source>
</evidence>
<comment type="subcellular location">
    <subcellularLocation>
        <location evidence="5">Cytoplasm</location>
    </subcellularLocation>
</comment>
<dbReference type="EMBL" id="CP132508">
    <property type="protein sequence ID" value="WPD19859.1"/>
    <property type="molecule type" value="Genomic_DNA"/>
</dbReference>
<reference evidence="6 7" key="1">
    <citation type="submission" date="2023-08" db="EMBL/GenBank/DDBJ databases">
        <title>Genome sequence of Thermaerobacter compostii strain Ins1, a spore-forming filamentous bacterium isolated from a deep geothermal reservoir.</title>
        <authorList>
            <person name="Bregnard D."/>
            <person name="Gonzalez D."/>
            <person name="Junier P."/>
        </authorList>
    </citation>
    <scope>NUCLEOTIDE SEQUENCE [LARGE SCALE GENOMIC DNA]</scope>
    <source>
        <strain evidence="6 7">Ins1</strain>
    </source>
</reference>
<dbReference type="Gene3D" id="2.40.10.240">
    <property type="entry name" value="QueA-like"/>
    <property type="match status" value="1"/>
</dbReference>
<gene>
    <name evidence="5 6" type="primary">queA</name>
    <name evidence="6" type="ORF">Q5761_04190</name>
</gene>
<keyword evidence="1 5" id="KW-0963">Cytoplasm</keyword>
<dbReference type="HAMAP" id="MF_00113">
    <property type="entry name" value="QueA"/>
    <property type="match status" value="1"/>
</dbReference>
<evidence type="ECO:0000256" key="2">
    <source>
        <dbReference type="ARBA" id="ARBA00022679"/>
    </source>
</evidence>
<dbReference type="InterPro" id="IPR042119">
    <property type="entry name" value="QueA_dom2"/>
</dbReference>
<keyword evidence="2 5" id="KW-0808">Transferase</keyword>
<dbReference type="NCBIfam" id="TIGR00113">
    <property type="entry name" value="queA"/>
    <property type="match status" value="1"/>
</dbReference>
<dbReference type="RefSeq" id="WP_135225218.1">
    <property type="nucleotide sequence ID" value="NZ_CP132508.1"/>
</dbReference>
<comment type="subunit">
    <text evidence="5">Monomer.</text>
</comment>
<protein>
    <recommendedName>
        <fullName evidence="5">S-adenosylmethionine:tRNA ribosyltransferase-isomerase</fullName>
        <ecNumber evidence="5">2.4.99.17</ecNumber>
    </recommendedName>
    <alternativeName>
        <fullName evidence="5">Queuosine biosynthesis protein QueA</fullName>
    </alternativeName>
</protein>
<comment type="similarity">
    <text evidence="5">Belongs to the QueA family.</text>
</comment>
<keyword evidence="3 5" id="KW-0949">S-adenosyl-L-methionine</keyword>
<dbReference type="PANTHER" id="PTHR30307:SF0">
    <property type="entry name" value="S-ADENOSYLMETHIONINE:TRNA RIBOSYLTRANSFERASE-ISOMERASE"/>
    <property type="match status" value="1"/>
</dbReference>
<comment type="function">
    <text evidence="5">Transfers and isomerizes the ribose moiety from AdoMet to the 7-aminomethyl group of 7-deazaguanine (preQ1-tRNA) to give epoxyqueuosine (oQ-tRNA).</text>
</comment>
<accession>A0ABZ0QQT0</accession>
<comment type="pathway">
    <text evidence="5">tRNA modification; tRNA-queuosine biosynthesis.</text>
</comment>
<evidence type="ECO:0000313" key="7">
    <source>
        <dbReference type="Proteomes" id="UP001304683"/>
    </source>
</evidence>
<evidence type="ECO:0000256" key="3">
    <source>
        <dbReference type="ARBA" id="ARBA00022691"/>
    </source>
</evidence>
<dbReference type="Pfam" id="PF02547">
    <property type="entry name" value="Queuosine_synth"/>
    <property type="match status" value="1"/>
</dbReference>
<dbReference type="EC" id="2.4.99.17" evidence="5"/>
<comment type="catalytic activity">
    <reaction evidence="5">
        <text>7-aminomethyl-7-carbaguanosine(34) in tRNA + S-adenosyl-L-methionine = epoxyqueuosine(34) in tRNA + adenine + L-methionine + 2 H(+)</text>
        <dbReference type="Rhea" id="RHEA:32155"/>
        <dbReference type="Rhea" id="RHEA-COMP:10342"/>
        <dbReference type="Rhea" id="RHEA-COMP:18582"/>
        <dbReference type="ChEBI" id="CHEBI:15378"/>
        <dbReference type="ChEBI" id="CHEBI:16708"/>
        <dbReference type="ChEBI" id="CHEBI:57844"/>
        <dbReference type="ChEBI" id="CHEBI:59789"/>
        <dbReference type="ChEBI" id="CHEBI:82833"/>
        <dbReference type="ChEBI" id="CHEBI:194443"/>
        <dbReference type="EC" id="2.4.99.17"/>
    </reaction>
</comment>
<keyword evidence="7" id="KW-1185">Reference proteome</keyword>
<evidence type="ECO:0000256" key="5">
    <source>
        <dbReference type="HAMAP-Rule" id="MF_00113"/>
    </source>
</evidence>
<keyword evidence="6" id="KW-0328">Glycosyltransferase</keyword>